<evidence type="ECO:0000313" key="2">
    <source>
        <dbReference type="Proteomes" id="UP000003082"/>
    </source>
</evidence>
<accession>B9D1L0</accession>
<dbReference type="Proteomes" id="UP000003082">
    <property type="component" value="Unassembled WGS sequence"/>
</dbReference>
<gene>
    <name evidence="1" type="ORF">CAMRE0001_0673</name>
</gene>
<dbReference type="EMBL" id="ACFU01000009">
    <property type="protein sequence ID" value="EEF14162.1"/>
    <property type="molecule type" value="Genomic_DNA"/>
</dbReference>
<name>B9D1L0_CAMRE</name>
<dbReference type="AlphaFoldDB" id="B9D1L0"/>
<reference evidence="1 2" key="1">
    <citation type="submission" date="2008-08" db="EMBL/GenBank/DDBJ databases">
        <authorList>
            <person name="Madupu R."/>
            <person name="Durkin A.S."/>
            <person name="Torralba M."/>
            <person name="Methe B."/>
            <person name="Sutton G.G."/>
            <person name="Strausberg R.L."/>
            <person name="Nelson K.E."/>
        </authorList>
    </citation>
    <scope>NUCLEOTIDE SEQUENCE [LARGE SCALE GENOMIC DNA]</scope>
    <source>
        <strain evidence="1 2">RM3267</strain>
    </source>
</reference>
<proteinExistence type="predicted"/>
<organism evidence="1 2">
    <name type="scientific">Campylobacter rectus RM3267</name>
    <dbReference type="NCBI Taxonomy" id="553218"/>
    <lineage>
        <taxon>Bacteria</taxon>
        <taxon>Pseudomonadati</taxon>
        <taxon>Campylobacterota</taxon>
        <taxon>Epsilonproteobacteria</taxon>
        <taxon>Campylobacterales</taxon>
        <taxon>Campylobacteraceae</taxon>
        <taxon>Campylobacter</taxon>
    </lineage>
</organism>
<comment type="caution">
    <text evidence="1">The sequence shown here is derived from an EMBL/GenBank/DDBJ whole genome shotgun (WGS) entry which is preliminary data.</text>
</comment>
<keyword evidence="2" id="KW-1185">Reference proteome</keyword>
<protein>
    <submittedName>
        <fullName evidence="1">Uncharacterized protein</fullName>
    </submittedName>
</protein>
<sequence length="41" mass="5005">MCCYRLLKSYEHSKVEFRYNAKNYTEKLISKSLKINKRSCK</sequence>
<evidence type="ECO:0000313" key="1">
    <source>
        <dbReference type="EMBL" id="EEF14162.1"/>
    </source>
</evidence>